<dbReference type="InterPro" id="IPR036291">
    <property type="entry name" value="NAD(P)-bd_dom_sf"/>
</dbReference>
<evidence type="ECO:0000313" key="5">
    <source>
        <dbReference type="EMBL" id="KAG1821536.1"/>
    </source>
</evidence>
<keyword evidence="1" id="KW-0596">Phosphopantetheine</keyword>
<dbReference type="Gene3D" id="3.40.50.720">
    <property type="entry name" value="NAD(P)-binding Rossmann-like Domain"/>
    <property type="match status" value="1"/>
</dbReference>
<proteinExistence type="predicted"/>
<dbReference type="InterPro" id="IPR000873">
    <property type="entry name" value="AMP-dep_synth/lig_dom"/>
</dbReference>
<feature type="region of interest" description="Disordered" evidence="3">
    <location>
        <begin position="919"/>
        <end position="946"/>
    </location>
</feature>
<keyword evidence="2" id="KW-0597">Phosphoprotein</keyword>
<dbReference type="InterPro" id="IPR007110">
    <property type="entry name" value="Ig-like_dom"/>
</dbReference>
<dbReference type="Proteomes" id="UP000807769">
    <property type="component" value="Unassembled WGS sequence"/>
</dbReference>
<dbReference type="SUPFAM" id="SSF51735">
    <property type="entry name" value="NAD(P)-binding Rossmann-fold domains"/>
    <property type="match status" value="1"/>
</dbReference>
<evidence type="ECO:0000256" key="2">
    <source>
        <dbReference type="ARBA" id="ARBA00022553"/>
    </source>
</evidence>
<evidence type="ECO:0000256" key="3">
    <source>
        <dbReference type="SAM" id="MobiDB-lite"/>
    </source>
</evidence>
<accession>A0A9P7EHB1</accession>
<comment type="caution">
    <text evidence="5">The sequence shown here is derived from an EMBL/GenBank/DDBJ whole genome shotgun (WGS) entry which is preliminary data.</text>
</comment>
<dbReference type="OrthoDB" id="429813at2759"/>
<dbReference type="SUPFAM" id="SSF56801">
    <property type="entry name" value="Acetyl-CoA synthetase-like"/>
    <property type="match status" value="1"/>
</dbReference>
<dbReference type="InterPro" id="IPR013120">
    <property type="entry name" value="FAR_NAD-bd"/>
</dbReference>
<dbReference type="GeneID" id="64628797"/>
<dbReference type="InterPro" id="IPR051414">
    <property type="entry name" value="Adenylate-forming_Reductase"/>
</dbReference>
<keyword evidence="6" id="KW-1185">Reference proteome</keyword>
<dbReference type="PROSITE" id="PS50835">
    <property type="entry name" value="IG_LIKE"/>
    <property type="match status" value="1"/>
</dbReference>
<dbReference type="Pfam" id="PF00501">
    <property type="entry name" value="AMP-binding"/>
    <property type="match status" value="1"/>
</dbReference>
<dbReference type="Pfam" id="PF07993">
    <property type="entry name" value="NAD_binding_4"/>
    <property type="match status" value="1"/>
</dbReference>
<evidence type="ECO:0000313" key="6">
    <source>
        <dbReference type="Proteomes" id="UP000807769"/>
    </source>
</evidence>
<dbReference type="PROSITE" id="PS00455">
    <property type="entry name" value="AMP_BINDING"/>
    <property type="match status" value="1"/>
</dbReference>
<dbReference type="InterPro" id="IPR020845">
    <property type="entry name" value="AMP-binding_CS"/>
</dbReference>
<dbReference type="Pfam" id="PF23562">
    <property type="entry name" value="AMP-binding_C_3"/>
    <property type="match status" value="1"/>
</dbReference>
<dbReference type="PANTHER" id="PTHR43439:SF2">
    <property type="entry name" value="ENZYME, PUTATIVE (JCVI)-RELATED"/>
    <property type="match status" value="1"/>
</dbReference>
<name>A0A9P7EHB1_9AGAM</name>
<dbReference type="InterPro" id="IPR042099">
    <property type="entry name" value="ANL_N_sf"/>
</dbReference>
<organism evidence="5 6">
    <name type="scientific">Suillus subaureus</name>
    <dbReference type="NCBI Taxonomy" id="48587"/>
    <lineage>
        <taxon>Eukaryota</taxon>
        <taxon>Fungi</taxon>
        <taxon>Dikarya</taxon>
        <taxon>Basidiomycota</taxon>
        <taxon>Agaricomycotina</taxon>
        <taxon>Agaricomycetes</taxon>
        <taxon>Agaricomycetidae</taxon>
        <taxon>Boletales</taxon>
        <taxon>Suillineae</taxon>
        <taxon>Suillaceae</taxon>
        <taxon>Suillus</taxon>
    </lineage>
</organism>
<dbReference type="EMBL" id="JABBWG010000006">
    <property type="protein sequence ID" value="KAG1821536.1"/>
    <property type="molecule type" value="Genomic_DNA"/>
</dbReference>
<dbReference type="AlphaFoldDB" id="A0A9P7EHB1"/>
<feature type="compositionally biased region" description="Basic and acidic residues" evidence="3">
    <location>
        <begin position="919"/>
        <end position="934"/>
    </location>
</feature>
<evidence type="ECO:0000259" key="4">
    <source>
        <dbReference type="PROSITE" id="PS50835"/>
    </source>
</evidence>
<dbReference type="RefSeq" id="XP_041196276.1">
    <property type="nucleotide sequence ID" value="XM_041334780.1"/>
</dbReference>
<evidence type="ECO:0000256" key="1">
    <source>
        <dbReference type="ARBA" id="ARBA00022450"/>
    </source>
</evidence>
<dbReference type="PANTHER" id="PTHR43439">
    <property type="entry name" value="PHENYLACETATE-COENZYME A LIGASE"/>
    <property type="match status" value="1"/>
</dbReference>
<protein>
    <recommendedName>
        <fullName evidence="4">Ig-like domain-containing protein</fullName>
    </recommendedName>
</protein>
<feature type="domain" description="Ig-like" evidence="4">
    <location>
        <begin position="334"/>
        <end position="406"/>
    </location>
</feature>
<sequence length="946" mass="104089">MVGSYHINYPPLDGSLFLPELVEFNAQHNSDVTFFVYDKPDSNDLVSISHSHFYRACHRAAHAIRPASTGADKEVVAFIANSDTLLYQTVFMGIIFAGLVPFPMSPRNSAAAVMSMMQKTGCRRIITTQHSLASLIDEVKAGLVSDTQTSQLQIDEIPALNHLYPALVSGTITPNEVIVPYSFPGLRSSKDDVLFYLHSSGSTGFPKPIPMSNLTAIHWCMTPYIVDHIDIPAPIRIGTASLPSFHTFGVYLQLLIPIATLNSVSIYPPTSFLDPLAAPVVPNSQNILDSVLKTKSNALTVVPAFLAQWAFLPSAVDVLKTLEYVFYGGGPLAPKMGNALVNAGVKLFCGYGATECGIITCVFRNSVEQKLWEWVRFGPNSKIRWTPQDDGTYECQVLTTPTHQVSVENLPDVKGYATSDVFIKHPTIEGLWKIVGRIDDVLVLSSGEKTVPAPMESIICANPYVNGAVIFGRGRNQVGILIEPRAGCEIDVHDGKQLAEFRNRVWPDVEEANKEAPAFCRIFKEMILVTRNEKPMLRAGKGTVNKKATVKLYEEEIDALYKKVEGSTRAGIDVPLPTSWTAENIEGWLKVHAAAVNADKAIDPDADLFSQGFDSLSATFLKNRIIGSLSSSSDPDVQASASRIDQNIIFSSPSIRRLARSIINAVLQRNGTGTVDAKADIENTIERYSVGLGNSVTDHTTLVNGCSQSYHVAVLTGSTGGLGSYLLADLLQHEDVSVVYAFNRSSNGTSMQQRQEDSFKDRGLDFTLLQSDKLVYVETDTSDDHLGLDKELFQKIRTSVTVIIHNAWRLDFNLALSSFDSHLRGMRNLIDLALSSPRHPKPRFMFASSISSAQSWGRAKGPFPEEVEYDAGIAVGLGYGASKYVSERVSHELLRGAWILRILFQIRFSSTASYRQRHSELDKYREDPREELGPRRTGCRSSSNQV</sequence>
<reference evidence="5" key="1">
    <citation type="journal article" date="2020" name="New Phytol.">
        <title>Comparative genomics reveals dynamic genome evolution in host specialist ectomycorrhizal fungi.</title>
        <authorList>
            <person name="Lofgren L.A."/>
            <person name="Nguyen N.H."/>
            <person name="Vilgalys R."/>
            <person name="Ruytinx J."/>
            <person name="Liao H.L."/>
            <person name="Branco S."/>
            <person name="Kuo A."/>
            <person name="LaButti K."/>
            <person name="Lipzen A."/>
            <person name="Andreopoulos W."/>
            <person name="Pangilinan J."/>
            <person name="Riley R."/>
            <person name="Hundley H."/>
            <person name="Na H."/>
            <person name="Barry K."/>
            <person name="Grigoriev I.V."/>
            <person name="Stajich J.E."/>
            <person name="Kennedy P.G."/>
        </authorList>
    </citation>
    <scope>NUCLEOTIDE SEQUENCE</scope>
    <source>
        <strain evidence="5">MN1</strain>
    </source>
</reference>
<gene>
    <name evidence="5" type="ORF">BJ212DRAFT_1331896</name>
</gene>
<dbReference type="Gene3D" id="3.40.50.12780">
    <property type="entry name" value="N-terminal domain of ligase-like"/>
    <property type="match status" value="1"/>
</dbReference>